<sequence>MIIVTGGAGFIGSNIVKALNERQHRDIVVVDDLSDGTKFVNLVDCEIMDYLDIDEFLKAIIGDTLSTPDIIFHNGACSSTTEQNGKYMLQNNFTMSKELLHFCNRRKVPLIYASSAAVYGDSGNFAEDSQSESPLNIYGYSKLLFDRYVRAHANEYSTQVVGLRYFNVYGPREQHKKNMASVAYHHHMQVQRGENPRLFGEYDGCEAGLQKRDFIHVDDIVEANLWFFQHPEVSGTFNVGTGRAEPFIEIAAAVISFYGKGKIEFVEFPELLKGSYQSYTCADISKLRDAGFDHEFKTVAQGVRAYMEWLNR</sequence>
<evidence type="ECO:0000313" key="5">
    <source>
        <dbReference type="EMBL" id="PMD55513.1"/>
    </source>
</evidence>
<dbReference type="AlphaFoldDB" id="A0A2J6SXV2"/>
<dbReference type="InParanoid" id="A0A2J6SXV2"/>
<accession>A0A2J6SXV2</accession>
<dbReference type="SUPFAM" id="SSF51735">
    <property type="entry name" value="NAD(P)-binding Rossmann-fold domains"/>
    <property type="match status" value="1"/>
</dbReference>
<evidence type="ECO:0000313" key="6">
    <source>
        <dbReference type="Proteomes" id="UP000235371"/>
    </source>
</evidence>
<dbReference type="GeneID" id="36591716"/>
<dbReference type="OrthoDB" id="331544at2759"/>
<dbReference type="Proteomes" id="UP000235371">
    <property type="component" value="Unassembled WGS sequence"/>
</dbReference>
<protein>
    <submittedName>
        <fullName evidence="5">ADP-glyceromanno-heptose 6-epimerase</fullName>
    </submittedName>
</protein>
<keyword evidence="3" id="KW-0119">Carbohydrate metabolism</keyword>
<name>A0A2J6SXV2_9HELO</name>
<dbReference type="InterPro" id="IPR001509">
    <property type="entry name" value="Epimerase_deHydtase"/>
</dbReference>
<dbReference type="PANTHER" id="PTHR43103:SF3">
    <property type="entry name" value="ADP-L-GLYCERO-D-MANNO-HEPTOSE-6-EPIMERASE"/>
    <property type="match status" value="1"/>
</dbReference>
<dbReference type="GO" id="GO:0005975">
    <property type="term" value="P:carbohydrate metabolic process"/>
    <property type="evidence" value="ECO:0007669"/>
    <property type="project" value="InterPro"/>
</dbReference>
<evidence type="ECO:0000256" key="2">
    <source>
        <dbReference type="ARBA" id="ARBA00023235"/>
    </source>
</evidence>
<dbReference type="EMBL" id="KZ613855">
    <property type="protein sequence ID" value="PMD55513.1"/>
    <property type="molecule type" value="Genomic_DNA"/>
</dbReference>
<evidence type="ECO:0000256" key="3">
    <source>
        <dbReference type="ARBA" id="ARBA00023277"/>
    </source>
</evidence>
<keyword evidence="6" id="KW-1185">Reference proteome</keyword>
<proteinExistence type="inferred from homology"/>
<keyword evidence="2" id="KW-0413">Isomerase</keyword>
<evidence type="ECO:0000256" key="1">
    <source>
        <dbReference type="ARBA" id="ARBA00022857"/>
    </source>
</evidence>
<keyword evidence="1" id="KW-0521">NADP</keyword>
<dbReference type="GO" id="GO:0050661">
    <property type="term" value="F:NADP binding"/>
    <property type="evidence" value="ECO:0007669"/>
    <property type="project" value="InterPro"/>
</dbReference>
<dbReference type="PANTHER" id="PTHR43103">
    <property type="entry name" value="NUCLEOSIDE-DIPHOSPHATE-SUGAR EPIMERASE"/>
    <property type="match status" value="1"/>
</dbReference>
<dbReference type="RefSeq" id="XP_024732417.1">
    <property type="nucleotide sequence ID" value="XM_024883639.1"/>
</dbReference>
<dbReference type="Pfam" id="PF01370">
    <property type="entry name" value="Epimerase"/>
    <property type="match status" value="1"/>
</dbReference>
<evidence type="ECO:0000259" key="4">
    <source>
        <dbReference type="Pfam" id="PF01370"/>
    </source>
</evidence>
<dbReference type="CDD" id="cd05248">
    <property type="entry name" value="ADP_GME_SDR_e"/>
    <property type="match status" value="1"/>
</dbReference>
<gene>
    <name evidence="5" type="ORF">K444DRAFT_633643</name>
</gene>
<dbReference type="InterPro" id="IPR036291">
    <property type="entry name" value="NAD(P)-bd_dom_sf"/>
</dbReference>
<organism evidence="5 6">
    <name type="scientific">Hyaloscypha bicolor E</name>
    <dbReference type="NCBI Taxonomy" id="1095630"/>
    <lineage>
        <taxon>Eukaryota</taxon>
        <taxon>Fungi</taxon>
        <taxon>Dikarya</taxon>
        <taxon>Ascomycota</taxon>
        <taxon>Pezizomycotina</taxon>
        <taxon>Leotiomycetes</taxon>
        <taxon>Helotiales</taxon>
        <taxon>Hyaloscyphaceae</taxon>
        <taxon>Hyaloscypha</taxon>
        <taxon>Hyaloscypha bicolor</taxon>
    </lineage>
</organism>
<reference evidence="5 6" key="1">
    <citation type="submission" date="2016-04" db="EMBL/GenBank/DDBJ databases">
        <title>A degradative enzymes factory behind the ericoid mycorrhizal symbiosis.</title>
        <authorList>
            <consortium name="DOE Joint Genome Institute"/>
            <person name="Martino E."/>
            <person name="Morin E."/>
            <person name="Grelet G."/>
            <person name="Kuo A."/>
            <person name="Kohler A."/>
            <person name="Daghino S."/>
            <person name="Barry K."/>
            <person name="Choi C."/>
            <person name="Cichocki N."/>
            <person name="Clum A."/>
            <person name="Copeland A."/>
            <person name="Hainaut M."/>
            <person name="Haridas S."/>
            <person name="Labutti K."/>
            <person name="Lindquist E."/>
            <person name="Lipzen A."/>
            <person name="Khouja H.-R."/>
            <person name="Murat C."/>
            <person name="Ohm R."/>
            <person name="Olson A."/>
            <person name="Spatafora J."/>
            <person name="Veneault-Fourrey C."/>
            <person name="Henrissat B."/>
            <person name="Grigoriev I."/>
            <person name="Martin F."/>
            <person name="Perotto S."/>
        </authorList>
    </citation>
    <scope>NUCLEOTIDE SEQUENCE [LARGE SCALE GENOMIC DNA]</scope>
    <source>
        <strain evidence="5 6">E</strain>
    </source>
</reference>
<dbReference type="GO" id="GO:0008712">
    <property type="term" value="F:ADP-glyceromanno-heptose 6-epimerase activity"/>
    <property type="evidence" value="ECO:0007669"/>
    <property type="project" value="InterPro"/>
</dbReference>
<dbReference type="InterPro" id="IPR011912">
    <property type="entry name" value="Heptose_epim"/>
</dbReference>
<dbReference type="HAMAP" id="MF_01601">
    <property type="entry name" value="Heptose_epimerase"/>
    <property type="match status" value="1"/>
</dbReference>
<dbReference type="NCBIfam" id="TIGR02197">
    <property type="entry name" value="heptose_epim"/>
    <property type="match status" value="1"/>
</dbReference>
<dbReference type="STRING" id="1095630.A0A2J6SXV2"/>
<dbReference type="Gene3D" id="3.40.50.720">
    <property type="entry name" value="NAD(P)-binding Rossmann-like Domain"/>
    <property type="match status" value="1"/>
</dbReference>
<feature type="domain" description="NAD-dependent epimerase/dehydratase" evidence="4">
    <location>
        <begin position="2"/>
        <end position="240"/>
    </location>
</feature>
<dbReference type="Gene3D" id="3.90.25.10">
    <property type="entry name" value="UDP-galactose 4-epimerase, domain 1"/>
    <property type="match status" value="1"/>
</dbReference>